<accession>A0A7W9SMX8</accession>
<dbReference type="EMBL" id="JACHGW010000001">
    <property type="protein sequence ID" value="MBB6049587.1"/>
    <property type="molecule type" value="Genomic_DNA"/>
</dbReference>
<organism evidence="1 2">
    <name type="scientific">Armatimonas rosea</name>
    <dbReference type="NCBI Taxonomy" id="685828"/>
    <lineage>
        <taxon>Bacteria</taxon>
        <taxon>Bacillati</taxon>
        <taxon>Armatimonadota</taxon>
        <taxon>Armatimonadia</taxon>
        <taxon>Armatimonadales</taxon>
        <taxon>Armatimonadaceae</taxon>
        <taxon>Armatimonas</taxon>
    </lineage>
</organism>
<gene>
    <name evidence="1" type="ORF">HNQ39_001349</name>
</gene>
<protein>
    <submittedName>
        <fullName evidence="1">Ectoine hydroxylase-related dioxygenase (Phytanoyl-CoA dioxygenase family)</fullName>
    </submittedName>
</protein>
<dbReference type="PANTHER" id="PTHR20883">
    <property type="entry name" value="PHYTANOYL-COA DIOXYGENASE DOMAIN CONTAINING 1"/>
    <property type="match status" value="1"/>
</dbReference>
<keyword evidence="1" id="KW-0560">Oxidoreductase</keyword>
<dbReference type="SUPFAM" id="SSF51197">
    <property type="entry name" value="Clavaminate synthase-like"/>
    <property type="match status" value="1"/>
</dbReference>
<dbReference type="AlphaFoldDB" id="A0A7W9SMX8"/>
<comment type="caution">
    <text evidence="1">The sequence shown here is derived from an EMBL/GenBank/DDBJ whole genome shotgun (WGS) entry which is preliminary data.</text>
</comment>
<dbReference type="GO" id="GO:0005506">
    <property type="term" value="F:iron ion binding"/>
    <property type="evidence" value="ECO:0007669"/>
    <property type="project" value="UniProtKB-ARBA"/>
</dbReference>
<dbReference type="InterPro" id="IPR008775">
    <property type="entry name" value="Phytyl_CoA_dOase-like"/>
</dbReference>
<evidence type="ECO:0000313" key="1">
    <source>
        <dbReference type="EMBL" id="MBB6049587.1"/>
    </source>
</evidence>
<reference evidence="1 2" key="1">
    <citation type="submission" date="2020-08" db="EMBL/GenBank/DDBJ databases">
        <title>Genomic Encyclopedia of Type Strains, Phase IV (KMG-IV): sequencing the most valuable type-strain genomes for metagenomic binning, comparative biology and taxonomic classification.</title>
        <authorList>
            <person name="Goeker M."/>
        </authorList>
    </citation>
    <scope>NUCLEOTIDE SEQUENCE [LARGE SCALE GENOMIC DNA]</scope>
    <source>
        <strain evidence="1 2">DSM 23562</strain>
    </source>
</reference>
<dbReference type="Proteomes" id="UP000520814">
    <property type="component" value="Unassembled WGS sequence"/>
</dbReference>
<keyword evidence="2" id="KW-1185">Reference proteome</keyword>
<evidence type="ECO:0000313" key="2">
    <source>
        <dbReference type="Proteomes" id="UP000520814"/>
    </source>
</evidence>
<dbReference type="Gene3D" id="2.60.120.620">
    <property type="entry name" value="q2cbj1_9rhob like domain"/>
    <property type="match status" value="1"/>
</dbReference>
<keyword evidence="1" id="KW-0223">Dioxygenase</keyword>
<dbReference type="RefSeq" id="WP_184193185.1">
    <property type="nucleotide sequence ID" value="NZ_JACHGW010000001.1"/>
</dbReference>
<dbReference type="PANTHER" id="PTHR20883:SF48">
    <property type="entry name" value="ECTOINE DIOXYGENASE"/>
    <property type="match status" value="1"/>
</dbReference>
<dbReference type="GO" id="GO:0016706">
    <property type="term" value="F:2-oxoglutarate-dependent dioxygenase activity"/>
    <property type="evidence" value="ECO:0007669"/>
    <property type="project" value="UniProtKB-ARBA"/>
</dbReference>
<proteinExistence type="predicted"/>
<name>A0A7W9SMX8_ARMRO</name>
<dbReference type="Pfam" id="PF05721">
    <property type="entry name" value="PhyH"/>
    <property type="match status" value="1"/>
</dbReference>
<sequence length="254" mass="27616">MELSKTQVAFFRAKGWLTVEDFWSAPEVAAMRTELERLKAEGKLRNVATDGDGKTHSTTKVNLQLCPMWPHSALFKAMPFAPKVVAAIEALIGAPALLHLDQVFLKPGKHGTGTNWHQDNAYFQIPDPLKGTALWTAVHDATLANGTLQVIPRAFAEPLPHERDGFSDHHIRCWPDETKALPVEIKAGGVIFFCYGTPHATGANTTDHERAGVALHFLNTDQNGEARSGFEPGKRPALVADGAAWDAQVASVLA</sequence>